<gene>
    <name evidence="7" type="ORF">AC230_17620</name>
</gene>
<comment type="similarity">
    <text evidence="2 6">Belongs to the UPF0677 family.</text>
</comment>
<sequence>MSTERQWDIVSGVGITALAVASARAVESSRPDALARDPYAGRFVEAARPPYPLPASAAEAEGLEGAEGWPAFATYAGVRTRVFDEHFERAAEAGVTQAVVMASGLDTRAFRLRWPADAVCYEIDQPLVLGFKLDVLRGHGAAPTVPVHRPVGVDLRHDWAGALEDAGFDRSRPTAWLAEGLLPYLPPEAEEALFAEIHRLSAPGSLLAVEYYPDMRGALDGVSGRSREWAAQLETLIHTDERPTPGERLAGLSWRTRDEPMVDVARRYGRPLEGPSHVAGSAVFAFAERVS</sequence>
<dbReference type="Pfam" id="PF04072">
    <property type="entry name" value="LCM"/>
    <property type="match status" value="1"/>
</dbReference>
<evidence type="ECO:0000313" key="7">
    <source>
        <dbReference type="EMBL" id="KNB50977.1"/>
    </source>
</evidence>
<evidence type="ECO:0000256" key="3">
    <source>
        <dbReference type="ARBA" id="ARBA00022603"/>
    </source>
</evidence>
<dbReference type="PANTHER" id="PTHR43619:SF2">
    <property type="entry name" value="S-ADENOSYL-L-METHIONINE-DEPENDENT METHYLTRANSFERASES SUPERFAMILY PROTEIN"/>
    <property type="match status" value="1"/>
</dbReference>
<dbReference type="SUPFAM" id="SSF53335">
    <property type="entry name" value="S-adenosyl-L-methionine-dependent methyltransferases"/>
    <property type="match status" value="1"/>
</dbReference>
<organism evidence="7 8">
    <name type="scientific">Streptomyces caatingaensis</name>
    <dbReference type="NCBI Taxonomy" id="1678637"/>
    <lineage>
        <taxon>Bacteria</taxon>
        <taxon>Bacillati</taxon>
        <taxon>Actinomycetota</taxon>
        <taxon>Actinomycetes</taxon>
        <taxon>Kitasatosporales</taxon>
        <taxon>Streptomycetaceae</taxon>
        <taxon>Streptomyces</taxon>
    </lineage>
</organism>
<dbReference type="InterPro" id="IPR007213">
    <property type="entry name" value="Ppm1/Ppm2/Tcmp"/>
</dbReference>
<evidence type="ECO:0000256" key="1">
    <source>
        <dbReference type="ARBA" id="ARBA00003907"/>
    </source>
</evidence>
<evidence type="ECO:0000256" key="6">
    <source>
        <dbReference type="RuleBase" id="RU362030"/>
    </source>
</evidence>
<keyword evidence="5 6" id="KW-0949">S-adenosyl-L-methionine</keyword>
<reference evidence="8" key="1">
    <citation type="submission" date="2015-07" db="EMBL/GenBank/DDBJ databases">
        <title>Draft genome sequence of Streptomyces sp. CMAA 1322, a bacterium isolated from Caatinga biome, from dry forest semiarid of Brazil.</title>
        <authorList>
            <person name="Santos S.N."/>
            <person name="Gacesa R."/>
            <person name="Taketani R.G."/>
            <person name="Long P.F."/>
            <person name="Melo I.S."/>
        </authorList>
    </citation>
    <scope>NUCLEOTIDE SEQUENCE [LARGE SCALE GENOMIC DNA]</scope>
    <source>
        <strain evidence="8">CMAA 1322</strain>
    </source>
</reference>
<dbReference type="Proteomes" id="UP000037288">
    <property type="component" value="Unassembled WGS sequence"/>
</dbReference>
<keyword evidence="3 6" id="KW-0489">Methyltransferase</keyword>
<dbReference type="STRING" id="1678637.AC230_17620"/>
<dbReference type="AlphaFoldDB" id="A0A0K9XE95"/>
<dbReference type="Gene3D" id="3.40.50.150">
    <property type="entry name" value="Vaccinia Virus protein VP39"/>
    <property type="match status" value="1"/>
</dbReference>
<name>A0A0K9XE95_9ACTN</name>
<evidence type="ECO:0000256" key="5">
    <source>
        <dbReference type="ARBA" id="ARBA00022691"/>
    </source>
</evidence>
<keyword evidence="4" id="KW-0808">Transferase</keyword>
<dbReference type="OrthoDB" id="9806164at2"/>
<keyword evidence="8" id="KW-1185">Reference proteome</keyword>
<comment type="caution">
    <text evidence="7">The sequence shown here is derived from an EMBL/GenBank/DDBJ whole genome shotgun (WGS) entry which is preliminary data.</text>
</comment>
<dbReference type="EMBL" id="LFXA01000011">
    <property type="protein sequence ID" value="KNB50977.1"/>
    <property type="molecule type" value="Genomic_DNA"/>
</dbReference>
<protein>
    <recommendedName>
        <fullName evidence="6">S-adenosyl-L-methionine-dependent methyltransferase</fullName>
        <ecNumber evidence="6">2.1.1.-</ecNumber>
    </recommendedName>
</protein>
<dbReference type="InterPro" id="IPR011610">
    <property type="entry name" value="SAM_mthyl_Trfase_ML2640-like"/>
</dbReference>
<evidence type="ECO:0000256" key="2">
    <source>
        <dbReference type="ARBA" id="ARBA00008138"/>
    </source>
</evidence>
<comment type="function">
    <text evidence="1 6">Exhibits S-adenosyl-L-methionine-dependent methyltransferase activity.</text>
</comment>
<dbReference type="GO" id="GO:0008168">
    <property type="term" value="F:methyltransferase activity"/>
    <property type="evidence" value="ECO:0007669"/>
    <property type="project" value="UniProtKB-UniRule"/>
</dbReference>
<dbReference type="NCBIfam" id="TIGR00027">
    <property type="entry name" value="mthyl_TIGR00027"/>
    <property type="match status" value="1"/>
</dbReference>
<dbReference type="GO" id="GO:0032259">
    <property type="term" value="P:methylation"/>
    <property type="evidence" value="ECO:0007669"/>
    <property type="project" value="UniProtKB-KW"/>
</dbReference>
<dbReference type="InterPro" id="IPR029063">
    <property type="entry name" value="SAM-dependent_MTases_sf"/>
</dbReference>
<dbReference type="EC" id="2.1.1.-" evidence="6"/>
<evidence type="ECO:0000256" key="4">
    <source>
        <dbReference type="ARBA" id="ARBA00022679"/>
    </source>
</evidence>
<accession>A0A0K9XE95</accession>
<dbReference type="PANTHER" id="PTHR43619">
    <property type="entry name" value="S-ADENOSYL-L-METHIONINE-DEPENDENT METHYLTRANSFERASE YKTD-RELATED"/>
    <property type="match status" value="1"/>
</dbReference>
<dbReference type="PATRIC" id="fig|1678637.3.peg.3794"/>
<evidence type="ECO:0000313" key="8">
    <source>
        <dbReference type="Proteomes" id="UP000037288"/>
    </source>
</evidence>
<proteinExistence type="inferred from homology"/>
<dbReference type="RefSeq" id="WP_049717227.1">
    <property type="nucleotide sequence ID" value="NZ_LFXA01000011.1"/>
</dbReference>